<reference evidence="1 2" key="1">
    <citation type="submission" date="2018-02" db="EMBL/GenBank/DDBJ databases">
        <title>Comparative genomes isolates from brazilian mangrove.</title>
        <authorList>
            <person name="Araujo J.E."/>
            <person name="Taketani R.G."/>
            <person name="Silva M.C.P."/>
            <person name="Loureco M.V."/>
            <person name="Andreote F.D."/>
        </authorList>
    </citation>
    <scope>NUCLEOTIDE SEQUENCE [LARGE SCALE GENOMIC DNA]</scope>
    <source>
        <strain evidence="1 2">Nap-Phe MGV</strain>
    </source>
</reference>
<comment type="caution">
    <text evidence="1">The sequence shown here is derived from an EMBL/GenBank/DDBJ whole genome shotgun (WGS) entry which is preliminary data.</text>
</comment>
<dbReference type="SUPFAM" id="SSF88946">
    <property type="entry name" value="Sigma2 domain of RNA polymerase sigma factors"/>
    <property type="match status" value="1"/>
</dbReference>
<protein>
    <submittedName>
        <fullName evidence="1">Uncharacterized protein</fullName>
    </submittedName>
</protein>
<proteinExistence type="predicted"/>
<dbReference type="Proteomes" id="UP000237819">
    <property type="component" value="Unassembled WGS sequence"/>
</dbReference>
<dbReference type="GO" id="GO:0006352">
    <property type="term" value="P:DNA-templated transcription initiation"/>
    <property type="evidence" value="ECO:0007669"/>
    <property type="project" value="InterPro"/>
</dbReference>
<dbReference type="AlphaFoldDB" id="A0A2S8GU21"/>
<organism evidence="1 2">
    <name type="scientific">Blastopirellula marina</name>
    <dbReference type="NCBI Taxonomy" id="124"/>
    <lineage>
        <taxon>Bacteria</taxon>
        <taxon>Pseudomonadati</taxon>
        <taxon>Planctomycetota</taxon>
        <taxon>Planctomycetia</taxon>
        <taxon>Pirellulales</taxon>
        <taxon>Pirellulaceae</taxon>
        <taxon>Blastopirellula</taxon>
    </lineage>
</organism>
<accession>A0A2S8GU21</accession>
<dbReference type="InterPro" id="IPR013325">
    <property type="entry name" value="RNA_pol_sigma_r2"/>
</dbReference>
<evidence type="ECO:0000313" key="2">
    <source>
        <dbReference type="Proteomes" id="UP000237819"/>
    </source>
</evidence>
<dbReference type="Gene3D" id="1.20.120.1810">
    <property type="match status" value="1"/>
</dbReference>
<dbReference type="EMBL" id="PUHZ01000003">
    <property type="protein sequence ID" value="PQO47902.1"/>
    <property type="molecule type" value="Genomic_DNA"/>
</dbReference>
<dbReference type="GO" id="GO:0003700">
    <property type="term" value="F:DNA-binding transcription factor activity"/>
    <property type="evidence" value="ECO:0007669"/>
    <property type="project" value="InterPro"/>
</dbReference>
<gene>
    <name evidence="1" type="ORF">C5Y93_02365</name>
</gene>
<evidence type="ECO:0000313" key="1">
    <source>
        <dbReference type="EMBL" id="PQO47902.1"/>
    </source>
</evidence>
<sequence length="176" mass="20112">MIDRIDELSALADQLWAESLRDTAKLADCRDQLATAYDGMQLQPRVYERLARQSEKPLLQRALAVRDSPADAPLRREIEQIVRLEIEDFLALEEEIAAKLRQIDAAREAVVQAHHDQIEAYVREAGRTDDVSLAAGRQGARLAAMRFDDREGFDFMDYAELWIDRELDRVGLSDVE</sequence>
<name>A0A2S8GU21_9BACT</name>